<name>A0A164S8E2_9CRUS</name>
<proteinExistence type="predicted"/>
<reference evidence="1 2" key="1">
    <citation type="submission" date="2016-03" db="EMBL/GenBank/DDBJ databases">
        <title>EvidentialGene: Evidence-directed Construction of Genes on Genomes.</title>
        <authorList>
            <person name="Gilbert D.G."/>
            <person name="Choi J.-H."/>
            <person name="Mockaitis K."/>
            <person name="Colbourne J."/>
            <person name="Pfrender M."/>
        </authorList>
    </citation>
    <scope>NUCLEOTIDE SEQUENCE [LARGE SCALE GENOMIC DNA]</scope>
    <source>
        <strain evidence="1 2">Xinb3</strain>
        <tissue evidence="1">Complete organism</tissue>
    </source>
</reference>
<dbReference type="Proteomes" id="UP000076858">
    <property type="component" value="Unassembled WGS sequence"/>
</dbReference>
<sequence length="77" mass="8891">MGLEINRYKSKRGTVSSISKIRYQAPHFALHERISRQPTFPVGRQSIKPPQLRLVPRILYNLIYRLPSLVITLSMGT</sequence>
<organism evidence="1 2">
    <name type="scientific">Daphnia magna</name>
    <dbReference type="NCBI Taxonomy" id="35525"/>
    <lineage>
        <taxon>Eukaryota</taxon>
        <taxon>Metazoa</taxon>
        <taxon>Ecdysozoa</taxon>
        <taxon>Arthropoda</taxon>
        <taxon>Crustacea</taxon>
        <taxon>Branchiopoda</taxon>
        <taxon>Diplostraca</taxon>
        <taxon>Cladocera</taxon>
        <taxon>Anomopoda</taxon>
        <taxon>Daphniidae</taxon>
        <taxon>Daphnia</taxon>
    </lineage>
</organism>
<gene>
    <name evidence="1" type="ORF">APZ42_026469</name>
</gene>
<evidence type="ECO:0000313" key="1">
    <source>
        <dbReference type="EMBL" id="KZS09358.1"/>
    </source>
</evidence>
<evidence type="ECO:0000313" key="2">
    <source>
        <dbReference type="Proteomes" id="UP000076858"/>
    </source>
</evidence>
<keyword evidence="2" id="KW-1185">Reference proteome</keyword>
<dbReference type="AlphaFoldDB" id="A0A164S8E2"/>
<accession>A0A164S8E2</accession>
<protein>
    <submittedName>
        <fullName evidence="1">Putative E3 ubiquitin-protein ligase NRDP1</fullName>
    </submittedName>
</protein>
<dbReference type="EMBL" id="LRGB01002076">
    <property type="protein sequence ID" value="KZS09358.1"/>
    <property type="molecule type" value="Genomic_DNA"/>
</dbReference>
<comment type="caution">
    <text evidence="1">The sequence shown here is derived from an EMBL/GenBank/DDBJ whole genome shotgun (WGS) entry which is preliminary data.</text>
</comment>